<feature type="compositionally biased region" description="Polar residues" evidence="1">
    <location>
        <begin position="608"/>
        <end position="618"/>
    </location>
</feature>
<accession>A0A2N5U7Q7</accession>
<protein>
    <submittedName>
        <fullName evidence="2">Uncharacterized protein</fullName>
    </submittedName>
</protein>
<feature type="compositionally biased region" description="Basic and acidic residues" evidence="1">
    <location>
        <begin position="868"/>
        <end position="881"/>
    </location>
</feature>
<feature type="compositionally biased region" description="Polar residues" evidence="1">
    <location>
        <begin position="1669"/>
        <end position="1688"/>
    </location>
</feature>
<dbReference type="OrthoDB" id="2507855at2759"/>
<feature type="compositionally biased region" description="Polar residues" evidence="1">
    <location>
        <begin position="1414"/>
        <end position="1423"/>
    </location>
</feature>
<feature type="compositionally biased region" description="Low complexity" evidence="1">
    <location>
        <begin position="424"/>
        <end position="440"/>
    </location>
</feature>
<feature type="region of interest" description="Disordered" evidence="1">
    <location>
        <begin position="972"/>
        <end position="1019"/>
    </location>
</feature>
<gene>
    <name evidence="2" type="ORF">PCANC_16266</name>
</gene>
<feature type="region of interest" description="Disordered" evidence="1">
    <location>
        <begin position="731"/>
        <end position="757"/>
    </location>
</feature>
<feature type="compositionally biased region" description="Low complexity" evidence="1">
    <location>
        <begin position="1346"/>
        <end position="1357"/>
    </location>
</feature>
<feature type="region of interest" description="Disordered" evidence="1">
    <location>
        <begin position="1621"/>
        <end position="1688"/>
    </location>
</feature>
<feature type="compositionally biased region" description="Polar residues" evidence="1">
    <location>
        <begin position="1820"/>
        <end position="1829"/>
    </location>
</feature>
<dbReference type="Proteomes" id="UP000235388">
    <property type="component" value="Unassembled WGS sequence"/>
</dbReference>
<sequence>MFAGLRLKSDSTHAPFAQPSPPPRRNLNHRSASDQPQKPWRPSEHHRQNSSSVLQLISPPIVRKPPPQPQWVQEQQLKKRKLRQPKQEEPVLPTTITSRKVRSRIPFQWRTPVSASGDHPANPISLSIQPPPQHLPQAEATAHKLAQKKSLLLRNFINSNNSTCGHPSSSAPKIPQDAPQRLNRSDSSHTRSCSTPSASTTTPLGSYDSFDTQTRPTRSSSRSLSSSSSSIHPSSTNHLTDSEFESLSDDHEEVLSSHSHFSSAETPPASLGRSFSSSSRHSLVSVSQSMHSEASCRSIGYPRPPPEIPLPPLPSDSTPPSSSRELPFACPSPNMPHRATKRHARPTPAQAPPLPRSRTPSLVIRPKFTSSTHNLDLTAENTPSKCNMNLHTCNSASDQDRLTSRPKSDMMRGLGWGRAPIDPPRLISPSPSLSHNFSSSDLSINRPLQDSIISDYLLASHSSSKQPQSSSPQVTPLHSRTKKFKDRFTFGSTAPLRFSKKQHARHQSSTSGTGLRIVSGLFGALSPTTARHTIMDLEDEKRKLEFKRMISYPVLNHSSSGDDDEPFHDEDKNYESEPEPYDVSIEAAMRSLEGIKPNNQVAPIRTPGPSTTSSPNMQQDRPISWILEDKPDLTDIEIAQECSFTSEKSDAWQQKLRRRVSVNLLMMKSRGRQAHSPSPVGRSRRNDTDSGSLQNKAVQKQPRKKASARLKPLIRKVSSVSLRQRGRLGERENGMIFETHHLGKTGEESEEEELLSLGRTPVRRTNAERAIKLRSESRLRQIHSSISRGHTPRGASSPTVSMNTPQRRKPLLRSSQSIREKRKIFEQPPNPSVDASPPRRRSVLSSSVHSMASSSHSMSKGTISTSSEVDRRSSVPSETERRHSKRKPTPAEIKLRDETQSVKALVDKFETQHHHTSLGRSIESDSHKKRTRDSWKADRTSGTGVVRTSLLSLWSGDRSSLGSRRVASRRISKQLILDQRRKTSGRSSHSNKASEGGSEAEGRQVRKLKKKTKKIFRNDNSSSSSFGCAFNEADEYTYDLGDPHVDLSLPVKLSGSSPDSISKHHLSMPVPKSSIQQKRSTWSVGNSSPRVLTNDEPPIDLKLQSFKSRFTCSDFSKSHQISFEDENHAGAGSEPQQLSEKASFDCTDSGHDRPCSPLSSDQAHKAQTVLEPQTVWMGDGSQRQILVAGGCLQVAKKIPFPSFEDDAEFSQPVNIPPATIEPLPPQPATMPAEQPTQTPNRVSTFLMTRKFDDVLDDDKDEEISPCRRTAQTSLKQTQESGMLSAVGIAGLEDSPTLGRSRRSWNQSRLLACSTSSQSSSIGLPHSTPNLLLVPASDASDQDDKPSSSSSTGTPNSQKSHRLHLSIRRCEGLGNKMFGSTISVTAQHDCDSPVGRRATSVIISSSTARLFPLSPTGSCPSPSISHPRPQSPRSSTSERNVHPVHSQGHSQNSSPPCMTSTSSSLFKCERIDQFKGDDHTEMTDTADCGETCQAHQPKLAKRILSSATVQAPQSIQANKMAKLGKEAEHINDFNVDTIDEVAEETLYQEIARLERVKEKWLKLCLEVEDVLKKSRERWPDHDKSVMVLKEFVNPSTRSSIYTFLERSRRLYKETSGDLFLTERVSQQDSTNQVRDDFTPPPKHPFGGRQSILSASAGNSRPRIRARDSVNTRASSSTPSKLRGTPSKSLTQSSFPLLITLPVPSAFVSPERFRTGPKAPKSEQGPRIKKISHTSWRAVPRQPTLSNRLGSPSVKLVTSRHYRARMMSGTSSTNVSLTSSNGKSILGERSINQLPTIMHQESTETDGDQKPASFPPKGVSSHAGTSSNSAGSLGRATANRPLSNKWELENEGLLFMSATVRETRKPWRRSILNQEILPRETRVSLAGSATGSVGSSTEEVGVLVAAGEQPQEFCSTFHASGSLRLKHRRRLHQVK</sequence>
<feature type="compositionally biased region" description="Low complexity" evidence="1">
    <location>
        <begin position="843"/>
        <end position="859"/>
    </location>
</feature>
<feature type="compositionally biased region" description="Basic and acidic residues" evidence="1">
    <location>
        <begin position="398"/>
        <end position="410"/>
    </location>
</feature>
<feature type="region of interest" description="Disordered" evidence="1">
    <location>
        <begin position="1411"/>
        <end position="1458"/>
    </location>
</feature>
<feature type="compositionally biased region" description="Polar residues" evidence="1">
    <location>
        <begin position="1073"/>
        <end position="1091"/>
    </location>
</feature>
<feature type="compositionally biased region" description="Low complexity" evidence="1">
    <location>
        <begin position="270"/>
        <end position="289"/>
    </location>
</feature>
<feature type="region of interest" description="Disordered" evidence="1">
    <location>
        <begin position="1"/>
        <end position="99"/>
    </location>
</feature>
<evidence type="ECO:0000313" key="3">
    <source>
        <dbReference type="Proteomes" id="UP000235388"/>
    </source>
</evidence>
<feature type="compositionally biased region" description="Basic and acidic residues" evidence="1">
    <location>
        <begin position="893"/>
        <end position="913"/>
    </location>
</feature>
<feature type="region of interest" description="Disordered" evidence="1">
    <location>
        <begin position="665"/>
        <end position="712"/>
    </location>
</feature>
<feature type="compositionally biased region" description="Polar residues" evidence="1">
    <location>
        <begin position="689"/>
        <end position="698"/>
    </location>
</feature>
<feature type="region of interest" description="Disordered" evidence="1">
    <location>
        <begin position="1315"/>
        <end position="1363"/>
    </location>
</feature>
<feature type="compositionally biased region" description="Low complexity" evidence="1">
    <location>
        <begin position="219"/>
        <end position="235"/>
    </location>
</feature>
<feature type="region of interest" description="Disordered" evidence="1">
    <location>
        <begin position="460"/>
        <end position="484"/>
    </location>
</feature>
<feature type="compositionally biased region" description="Polar residues" evidence="1">
    <location>
        <begin position="368"/>
        <end position="397"/>
    </location>
</feature>
<feature type="region of interest" description="Disordered" evidence="1">
    <location>
        <begin position="1057"/>
        <end position="1096"/>
    </location>
</feature>
<name>A0A2N5U7Q7_9BASI</name>
<feature type="compositionally biased region" description="Acidic residues" evidence="1">
    <location>
        <begin position="242"/>
        <end position="252"/>
    </location>
</feature>
<feature type="compositionally biased region" description="Low complexity" evidence="1">
    <location>
        <begin position="460"/>
        <end position="473"/>
    </location>
</feature>
<feature type="region of interest" description="Disordered" evidence="1">
    <location>
        <begin position="1127"/>
        <end position="1163"/>
    </location>
</feature>
<feature type="region of interest" description="Disordered" evidence="1">
    <location>
        <begin position="1708"/>
        <end position="1727"/>
    </location>
</feature>
<feature type="compositionally biased region" description="Polar residues" evidence="1">
    <location>
        <begin position="209"/>
        <end position="218"/>
    </location>
</feature>
<feature type="compositionally biased region" description="Basic residues" evidence="1">
    <location>
        <begin position="701"/>
        <end position="712"/>
    </location>
</feature>
<feature type="compositionally biased region" description="Basic residues" evidence="1">
    <location>
        <begin position="1005"/>
        <end position="1015"/>
    </location>
</feature>
<keyword evidence="3" id="KW-1185">Reference proteome</keyword>
<feature type="region of interest" description="Disordered" evidence="1">
    <location>
        <begin position="158"/>
        <end position="440"/>
    </location>
</feature>
<dbReference type="EMBL" id="PGCJ01000292">
    <property type="protein sequence ID" value="PLW33770.1"/>
    <property type="molecule type" value="Genomic_DNA"/>
</dbReference>
<feature type="compositionally biased region" description="Polar residues" evidence="1">
    <location>
        <begin position="1622"/>
        <end position="1631"/>
    </location>
</feature>
<feature type="compositionally biased region" description="Polar residues" evidence="1">
    <location>
        <begin position="782"/>
        <end position="805"/>
    </location>
</feature>
<feature type="region of interest" description="Disordered" evidence="1">
    <location>
        <begin position="774"/>
        <end position="941"/>
    </location>
</feature>
<feature type="compositionally biased region" description="Polar residues" evidence="1">
    <location>
        <begin position="256"/>
        <end position="265"/>
    </location>
</feature>
<comment type="caution">
    <text evidence="2">The sequence shown here is derived from an EMBL/GenBank/DDBJ whole genome shotgun (WGS) entry which is preliminary data.</text>
</comment>
<feature type="region of interest" description="Disordered" evidence="1">
    <location>
        <begin position="595"/>
        <end position="618"/>
    </location>
</feature>
<feature type="compositionally biased region" description="Polar residues" evidence="1">
    <location>
        <begin position="158"/>
        <end position="171"/>
    </location>
</feature>
<evidence type="ECO:0000313" key="2">
    <source>
        <dbReference type="EMBL" id="PLW33770.1"/>
    </source>
</evidence>
<feature type="region of interest" description="Disordered" evidence="1">
    <location>
        <begin position="555"/>
        <end position="578"/>
    </location>
</feature>
<feature type="compositionally biased region" description="Pro residues" evidence="1">
    <location>
        <begin position="302"/>
        <end position="314"/>
    </location>
</feature>
<feature type="region of interest" description="Disordered" evidence="1">
    <location>
        <begin position="1799"/>
        <end position="1835"/>
    </location>
</feature>
<feature type="compositionally biased region" description="Basic and acidic residues" evidence="1">
    <location>
        <begin position="922"/>
        <end position="939"/>
    </location>
</feature>
<feature type="compositionally biased region" description="Basic and acidic residues" evidence="1">
    <location>
        <begin position="731"/>
        <end position="747"/>
    </location>
</feature>
<feature type="compositionally biased region" description="Low complexity" evidence="1">
    <location>
        <begin position="190"/>
        <end position="206"/>
    </location>
</feature>
<reference evidence="2 3" key="1">
    <citation type="submission" date="2017-11" db="EMBL/GenBank/DDBJ databases">
        <title>De novo assembly and phasing of dikaryotic genomes from two isolates of Puccinia coronata f. sp. avenae, the causal agent of oat crown rust.</title>
        <authorList>
            <person name="Miller M.E."/>
            <person name="Zhang Y."/>
            <person name="Omidvar V."/>
            <person name="Sperschneider J."/>
            <person name="Schwessinger B."/>
            <person name="Raley C."/>
            <person name="Palmer J.M."/>
            <person name="Garnica D."/>
            <person name="Upadhyaya N."/>
            <person name="Rathjen J."/>
            <person name="Taylor J.M."/>
            <person name="Park R.F."/>
            <person name="Dodds P.N."/>
            <person name="Hirsch C.D."/>
            <person name="Kianian S.F."/>
            <person name="Figueroa M."/>
        </authorList>
    </citation>
    <scope>NUCLEOTIDE SEQUENCE [LARGE SCALE GENOMIC DNA]</scope>
    <source>
        <strain evidence="2">12NC29</strain>
    </source>
</reference>
<organism evidence="2 3">
    <name type="scientific">Puccinia coronata f. sp. avenae</name>
    <dbReference type="NCBI Taxonomy" id="200324"/>
    <lineage>
        <taxon>Eukaryota</taxon>
        <taxon>Fungi</taxon>
        <taxon>Dikarya</taxon>
        <taxon>Basidiomycota</taxon>
        <taxon>Pucciniomycotina</taxon>
        <taxon>Pucciniomycetes</taxon>
        <taxon>Pucciniales</taxon>
        <taxon>Pucciniaceae</taxon>
        <taxon>Puccinia</taxon>
    </lineage>
</organism>
<proteinExistence type="predicted"/>
<evidence type="ECO:0000256" key="1">
    <source>
        <dbReference type="SAM" id="MobiDB-lite"/>
    </source>
</evidence>